<dbReference type="VEuPathDB" id="CryptoDB:Vbra_2674"/>
<proteinExistence type="predicted"/>
<dbReference type="AlphaFoldDB" id="A0A0G4GAH3"/>
<sequence length="161" mass="17759">MVLAVICAHPTSSNSEFIEALTAMHVDYDKTAIFVSHGPSCDLHLDESFKMRFAGVQEHREPSNGTDAYQRAFLLLRQVKASQVLILENSFVVQQHDPIQQLTQDNLPAVVPLARQSSAGGANFGFDKGSHHEEDRDKLVSGERQGLWPNVSVLDSLFLGS</sequence>
<dbReference type="InParanoid" id="A0A0G4GAH3"/>
<reference evidence="2 3" key="1">
    <citation type="submission" date="2014-11" db="EMBL/GenBank/DDBJ databases">
        <authorList>
            <person name="Zhu J."/>
            <person name="Qi W."/>
            <person name="Song R."/>
        </authorList>
    </citation>
    <scope>NUCLEOTIDE SEQUENCE [LARGE SCALE GENOMIC DNA]</scope>
</reference>
<protein>
    <submittedName>
        <fullName evidence="2">Uncharacterized protein</fullName>
    </submittedName>
</protein>
<keyword evidence="3" id="KW-1185">Reference proteome</keyword>
<dbReference type="PhylomeDB" id="A0A0G4GAH3"/>
<accession>A0A0G4GAH3</accession>
<evidence type="ECO:0000313" key="2">
    <source>
        <dbReference type="EMBL" id="CEM25962.1"/>
    </source>
</evidence>
<organism evidence="2 3">
    <name type="scientific">Vitrella brassicaformis (strain CCMP3155)</name>
    <dbReference type="NCBI Taxonomy" id="1169540"/>
    <lineage>
        <taxon>Eukaryota</taxon>
        <taxon>Sar</taxon>
        <taxon>Alveolata</taxon>
        <taxon>Colpodellida</taxon>
        <taxon>Vitrellaceae</taxon>
        <taxon>Vitrella</taxon>
    </lineage>
</organism>
<gene>
    <name evidence="2" type="ORF">Vbra_2674</name>
</gene>
<feature type="compositionally biased region" description="Basic and acidic residues" evidence="1">
    <location>
        <begin position="128"/>
        <end position="141"/>
    </location>
</feature>
<name>A0A0G4GAH3_VITBC</name>
<evidence type="ECO:0000313" key="3">
    <source>
        <dbReference type="Proteomes" id="UP000041254"/>
    </source>
</evidence>
<feature type="region of interest" description="Disordered" evidence="1">
    <location>
        <begin position="122"/>
        <end position="141"/>
    </location>
</feature>
<dbReference type="Proteomes" id="UP000041254">
    <property type="component" value="Unassembled WGS sequence"/>
</dbReference>
<evidence type="ECO:0000256" key="1">
    <source>
        <dbReference type="SAM" id="MobiDB-lite"/>
    </source>
</evidence>
<dbReference type="EMBL" id="CDMY01000608">
    <property type="protein sequence ID" value="CEM25962.1"/>
    <property type="molecule type" value="Genomic_DNA"/>
</dbReference>